<dbReference type="AlphaFoldDB" id="A0A139QQ03"/>
<dbReference type="InterPro" id="IPR051010">
    <property type="entry name" value="BCAA_transport"/>
</dbReference>
<accession>A0A139QQ03</accession>
<sequence>MIKKLALGAFSLLCLMSLAACGQSPDVTANAKGNKIGEETIKIGVNMELSGAVAAYGTAEYNGIKLAVKEINSNGGVDGKMIELVAKDNKSEIAEASTTATNLAVQSQVTTIIGPATSGATAASSLESQKTGVPLLTPSGTQDDLTVNKDGSTKEFVFRTTFKDSFQGQVLAQFAAENMNAKKVVLYYDNSSDYAQGIVAEFKRKYKGEIVAESTFIAGDKDYKAALTRFKDLDFDAIVMPGYYTETGIITKQAREMGINKPILGPDGFSDETFVKLSDKKNATDVYFVSGYSSKVNLNDKAAAFIENYKKEYNDVPNMFAALAYDSVYMVAEASKGASDSTEVAKNLGNLKNFEGVTGVMSIDGQHNPIKSALMVRLENGAEESATPVEVKD</sequence>
<feature type="chain" id="PRO_5039141531" evidence="5">
    <location>
        <begin position="20"/>
        <end position="393"/>
    </location>
</feature>
<dbReference type="PROSITE" id="PS51257">
    <property type="entry name" value="PROKAR_LIPOPROTEIN"/>
    <property type="match status" value="1"/>
</dbReference>
<gene>
    <name evidence="7" type="ORF">SORDD24_01207</name>
</gene>
<keyword evidence="3 5" id="KW-0732">Signal</keyword>
<proteinExistence type="inferred from homology"/>
<protein>
    <submittedName>
        <fullName evidence="7">Branched-chain amino acid ABC transporter, amino acid-binding protein</fullName>
    </submittedName>
</protein>
<keyword evidence="2" id="KW-0813">Transport</keyword>
<dbReference type="SUPFAM" id="SSF53822">
    <property type="entry name" value="Periplasmic binding protein-like I"/>
    <property type="match status" value="1"/>
</dbReference>
<dbReference type="RefSeq" id="WP_061408748.1">
    <property type="nucleotide sequence ID" value="NZ_KQ970760.1"/>
</dbReference>
<comment type="caution">
    <text evidence="7">The sequence shown here is derived from an EMBL/GenBank/DDBJ whole genome shotgun (WGS) entry which is preliminary data.</text>
</comment>
<dbReference type="PATRIC" id="fig|1303.84.peg.1314"/>
<evidence type="ECO:0000313" key="8">
    <source>
        <dbReference type="Proteomes" id="UP000070353"/>
    </source>
</evidence>
<dbReference type="Pfam" id="PF13458">
    <property type="entry name" value="Peripla_BP_6"/>
    <property type="match status" value="1"/>
</dbReference>
<evidence type="ECO:0000256" key="3">
    <source>
        <dbReference type="ARBA" id="ARBA00022729"/>
    </source>
</evidence>
<dbReference type="InterPro" id="IPR028081">
    <property type="entry name" value="Leu-bd"/>
</dbReference>
<dbReference type="CDD" id="cd06347">
    <property type="entry name" value="PBP1_ABC_LivK_ligand_binding-like"/>
    <property type="match status" value="1"/>
</dbReference>
<dbReference type="InterPro" id="IPR000709">
    <property type="entry name" value="Leu_Ile_Val-bd"/>
</dbReference>
<dbReference type="EMBL" id="LQZB01000124">
    <property type="protein sequence ID" value="KXU04584.1"/>
    <property type="molecule type" value="Genomic_DNA"/>
</dbReference>
<dbReference type="GO" id="GO:0006865">
    <property type="term" value="P:amino acid transport"/>
    <property type="evidence" value="ECO:0007669"/>
    <property type="project" value="UniProtKB-KW"/>
</dbReference>
<evidence type="ECO:0000256" key="5">
    <source>
        <dbReference type="SAM" id="SignalP"/>
    </source>
</evidence>
<evidence type="ECO:0000259" key="6">
    <source>
        <dbReference type="Pfam" id="PF13458"/>
    </source>
</evidence>
<keyword evidence="4" id="KW-0029">Amino-acid transport</keyword>
<organism evidence="7 8">
    <name type="scientific">Streptococcus oralis</name>
    <dbReference type="NCBI Taxonomy" id="1303"/>
    <lineage>
        <taxon>Bacteria</taxon>
        <taxon>Bacillati</taxon>
        <taxon>Bacillota</taxon>
        <taxon>Bacilli</taxon>
        <taxon>Lactobacillales</taxon>
        <taxon>Streptococcaceae</taxon>
        <taxon>Streptococcus</taxon>
    </lineage>
</organism>
<evidence type="ECO:0000256" key="1">
    <source>
        <dbReference type="ARBA" id="ARBA00010062"/>
    </source>
</evidence>
<dbReference type="Proteomes" id="UP000070353">
    <property type="component" value="Unassembled WGS sequence"/>
</dbReference>
<evidence type="ECO:0000256" key="4">
    <source>
        <dbReference type="ARBA" id="ARBA00022970"/>
    </source>
</evidence>
<evidence type="ECO:0000256" key="2">
    <source>
        <dbReference type="ARBA" id="ARBA00022448"/>
    </source>
</evidence>
<dbReference type="PANTHER" id="PTHR30483">
    <property type="entry name" value="LEUCINE-SPECIFIC-BINDING PROTEIN"/>
    <property type="match status" value="1"/>
</dbReference>
<comment type="similarity">
    <text evidence="1">Belongs to the leucine-binding protein family.</text>
</comment>
<dbReference type="PANTHER" id="PTHR30483:SF6">
    <property type="entry name" value="PERIPLASMIC BINDING PROTEIN OF ABC TRANSPORTER FOR NATURAL AMINO ACIDS"/>
    <property type="match status" value="1"/>
</dbReference>
<evidence type="ECO:0000313" key="7">
    <source>
        <dbReference type="EMBL" id="KXU04584.1"/>
    </source>
</evidence>
<dbReference type="PRINTS" id="PR00337">
    <property type="entry name" value="LEUILEVALBP"/>
</dbReference>
<dbReference type="Gene3D" id="3.40.50.2300">
    <property type="match status" value="2"/>
</dbReference>
<reference evidence="7 8" key="1">
    <citation type="submission" date="2016-01" db="EMBL/GenBank/DDBJ databases">
        <title>Highly variable Streptococcus oralis are common among viridans streptococci isolated from primates.</title>
        <authorList>
            <person name="Denapaite D."/>
            <person name="Rieger M."/>
            <person name="Koendgen S."/>
            <person name="Brueckner R."/>
            <person name="Ochigava I."/>
            <person name="Kappeler P."/>
            <person name="Maetz-Rensing K."/>
            <person name="Leendertz F."/>
            <person name="Hakenbeck R."/>
        </authorList>
    </citation>
    <scope>NUCLEOTIDE SEQUENCE [LARGE SCALE GENOMIC DNA]</scope>
    <source>
        <strain evidence="7 8">DD24</strain>
    </source>
</reference>
<dbReference type="InterPro" id="IPR028082">
    <property type="entry name" value="Peripla_BP_I"/>
</dbReference>
<feature type="signal peptide" evidence="5">
    <location>
        <begin position="1"/>
        <end position="19"/>
    </location>
</feature>
<dbReference type="OrthoDB" id="9783240at2"/>
<name>A0A139QQ03_STROR</name>
<feature type="domain" description="Leucine-binding protein" evidence="6">
    <location>
        <begin position="40"/>
        <end position="381"/>
    </location>
</feature>